<sequence>MKKLCFRFVQMLCFLFFIAMLAQYSLVSSYAKDGISVWASNVLPLLLPFIILSKFWIRYKIPELFFRQAQKIFSDSTGIAISLPVFLLGLCSGFPIGAIFISYYYQNKTLSKKQAECLLPLASFLNPMFIMGYLRSQINLQGRAWLCYFLSLYLPVFLCYVGMQCFDRYQNNHRKKQTIQTLAKNSLSPRKCFGSKKASLSDDVWLPSIEIISIIGIYIMIFSILSGMLMSLSLFRTPICTFLLANLEITTGIHLLAVSDIYSLKAMYVLSAMAASFGGLCTMAQVQTVIADTDLSLKKYVAIKIVTALSSGLLCSILI</sequence>
<keyword evidence="1" id="KW-1133">Transmembrane helix</keyword>
<protein>
    <recommendedName>
        <fullName evidence="4">Sporulation integral membrane protein YlbJ</fullName>
    </recommendedName>
</protein>
<feature type="transmembrane region" description="Helical" evidence="1">
    <location>
        <begin position="146"/>
        <end position="163"/>
    </location>
</feature>
<feature type="transmembrane region" description="Helical" evidence="1">
    <location>
        <begin position="211"/>
        <end position="235"/>
    </location>
</feature>
<organism evidence="2 3">
    <name type="scientific">Anaerobutyricum hallii</name>
    <dbReference type="NCBI Taxonomy" id="39488"/>
    <lineage>
        <taxon>Bacteria</taxon>
        <taxon>Bacillati</taxon>
        <taxon>Bacillota</taxon>
        <taxon>Clostridia</taxon>
        <taxon>Lachnospirales</taxon>
        <taxon>Lachnospiraceae</taxon>
        <taxon>Anaerobutyricum</taxon>
    </lineage>
</organism>
<evidence type="ECO:0000313" key="3">
    <source>
        <dbReference type="Proteomes" id="UP000217549"/>
    </source>
</evidence>
<evidence type="ECO:0008006" key="4">
    <source>
        <dbReference type="Google" id="ProtNLM"/>
    </source>
</evidence>
<accession>A0A285PRM9</accession>
<name>A0A285PRM9_9FIRM</name>
<gene>
    <name evidence="2" type="ORF">EHLA_1195</name>
</gene>
<evidence type="ECO:0000313" key="2">
    <source>
        <dbReference type="EMBL" id="SOB71927.1"/>
    </source>
</evidence>
<dbReference type="AlphaFoldDB" id="A0A285PRM9"/>
<keyword evidence="1" id="KW-0472">Membrane</keyword>
<evidence type="ECO:0000256" key="1">
    <source>
        <dbReference type="SAM" id="Phobius"/>
    </source>
</evidence>
<feature type="transmembrane region" description="Helical" evidence="1">
    <location>
        <begin position="117"/>
        <end position="134"/>
    </location>
</feature>
<proteinExistence type="predicted"/>
<dbReference type="KEGG" id="ehl:EHLA_1195"/>
<keyword evidence="1" id="KW-0812">Transmembrane</keyword>
<reference evidence="3" key="1">
    <citation type="submission" date="2017-09" db="EMBL/GenBank/DDBJ databases">
        <authorList>
            <person name="Shetty A S."/>
        </authorList>
    </citation>
    <scope>NUCLEOTIDE SEQUENCE [LARGE SCALE GENOMIC DNA]</scope>
</reference>
<dbReference type="RefSeq" id="WP_123864844.1">
    <property type="nucleotide sequence ID" value="NZ_LT907978.1"/>
</dbReference>
<dbReference type="EMBL" id="LT907978">
    <property type="protein sequence ID" value="SOB71927.1"/>
    <property type="molecule type" value="Genomic_DNA"/>
</dbReference>
<feature type="transmembrane region" description="Helical" evidence="1">
    <location>
        <begin position="37"/>
        <end position="57"/>
    </location>
</feature>
<keyword evidence="3" id="KW-1185">Reference proteome</keyword>
<feature type="transmembrane region" description="Helical" evidence="1">
    <location>
        <begin position="268"/>
        <end position="290"/>
    </location>
</feature>
<feature type="transmembrane region" description="Helical" evidence="1">
    <location>
        <begin position="242"/>
        <end position="262"/>
    </location>
</feature>
<feature type="transmembrane region" description="Helical" evidence="1">
    <location>
        <begin position="78"/>
        <end position="105"/>
    </location>
</feature>
<dbReference type="Proteomes" id="UP000217549">
    <property type="component" value="Chromosome I"/>
</dbReference>